<reference evidence="4" key="1">
    <citation type="submission" date="2022-07" db="EMBL/GenBank/DDBJ databases">
        <title>Evaluation of T. orientalis genome assembly methods using nanopore sequencing and analysis of variation between genomes.</title>
        <authorList>
            <person name="Yam J."/>
            <person name="Micallef M.L."/>
            <person name="Liu M."/>
            <person name="Djordjevic S.P."/>
            <person name="Bogema D.R."/>
            <person name="Jenkins C."/>
        </authorList>
    </citation>
    <scope>NUCLEOTIDE SEQUENCE</scope>
    <source>
        <strain evidence="4">Goon Nure</strain>
    </source>
</reference>
<dbReference type="SMART" id="SM00028">
    <property type="entry name" value="TPR"/>
    <property type="match status" value="3"/>
</dbReference>
<dbReference type="AlphaFoldDB" id="A0A976QT46"/>
<dbReference type="InterPro" id="IPR019734">
    <property type="entry name" value="TPR_rpt"/>
</dbReference>
<keyword evidence="1" id="KW-0677">Repeat</keyword>
<dbReference type="PANTHER" id="PTHR16193:SF0">
    <property type="entry name" value="TETRATRICOPEPTIDE REPEAT PROTEIN 27"/>
    <property type="match status" value="1"/>
</dbReference>
<gene>
    <name evidence="4" type="ORF">MACK_000362</name>
</gene>
<name>A0A976QT46_THEOR</name>
<evidence type="ECO:0000256" key="2">
    <source>
        <dbReference type="ARBA" id="ARBA00022803"/>
    </source>
</evidence>
<accession>A0A976QT46</accession>
<dbReference type="InterPro" id="IPR044244">
    <property type="entry name" value="TTC27/Emw1"/>
</dbReference>
<dbReference type="SUPFAM" id="SSF48452">
    <property type="entry name" value="TPR-like"/>
    <property type="match status" value="1"/>
</dbReference>
<evidence type="ECO:0000256" key="3">
    <source>
        <dbReference type="PROSITE-ProRule" id="PRU00339"/>
    </source>
</evidence>
<evidence type="ECO:0008006" key="6">
    <source>
        <dbReference type="Google" id="ProtNLM"/>
    </source>
</evidence>
<feature type="repeat" description="TPR" evidence="3">
    <location>
        <begin position="668"/>
        <end position="701"/>
    </location>
</feature>
<dbReference type="PANTHER" id="PTHR16193">
    <property type="entry name" value="TETRATRICOPEPTIDE REPEAT PROTEIN 27"/>
    <property type="match status" value="1"/>
</dbReference>
<dbReference type="EMBL" id="CP056069">
    <property type="protein sequence ID" value="UKK00292.2"/>
    <property type="molecule type" value="Genomic_DNA"/>
</dbReference>
<evidence type="ECO:0000313" key="5">
    <source>
        <dbReference type="Proteomes" id="UP000244811"/>
    </source>
</evidence>
<keyword evidence="2 3" id="KW-0802">TPR repeat</keyword>
<dbReference type="PROSITE" id="PS50005">
    <property type="entry name" value="TPR"/>
    <property type="match status" value="2"/>
</dbReference>
<evidence type="ECO:0000313" key="4">
    <source>
        <dbReference type="EMBL" id="UKK00292.2"/>
    </source>
</evidence>
<protein>
    <recommendedName>
        <fullName evidence="6">TPR-like protein</fullName>
    </recommendedName>
</protein>
<dbReference type="InterPro" id="IPR011990">
    <property type="entry name" value="TPR-like_helical_dom_sf"/>
</dbReference>
<organism evidence="4 5">
    <name type="scientific">Theileria orientalis</name>
    <dbReference type="NCBI Taxonomy" id="68886"/>
    <lineage>
        <taxon>Eukaryota</taxon>
        <taxon>Sar</taxon>
        <taxon>Alveolata</taxon>
        <taxon>Apicomplexa</taxon>
        <taxon>Aconoidasida</taxon>
        <taxon>Piroplasmida</taxon>
        <taxon>Theileriidae</taxon>
        <taxon>Theileria</taxon>
    </lineage>
</organism>
<dbReference type="PROSITE" id="PS50293">
    <property type="entry name" value="TPR_REGION"/>
    <property type="match status" value="1"/>
</dbReference>
<proteinExistence type="predicted"/>
<feature type="repeat" description="TPR" evidence="3">
    <location>
        <begin position="702"/>
        <end position="735"/>
    </location>
</feature>
<sequence length="973" mass="112036">MDSSLLWHLELILLDPSNKLDHQNLNEIKTKFNTLYNVNNTENFDELSKRFNEVVDFLILVKNLDIYRAILSLEKLLGKPTFILEQIKEDSFSSSSDIYNHVWDYVYTFLNESKNSQDNLDIFIVLGACILFLNVFVRINWLGPPFSLSLESERVLSEKYKKKAVKDELDNTDILSESLVYLIDRLDLNESRSSFLLDKIHKEFKDKCILKSPELSLIDTKLTDKEVNFLKSFISEFIVDGESVYYGVSGIQYLYASVLLIGVLDKYMINGTYSLKSLEIWRSRVAYLWQLIVEDSSITQCATLYNCTIVNYINLLKESQVLDEDFSIDLCDPDLLDVIKVESLKKETDSSHTCTIISNFTTHKLDLDVNLSAYLLMELMQKLPLYNLNRLYDSIYDKVSVYLGFTFEFTGKLGVRRRHQKKSIPQLIVDYKKTHVNNHHDTSSVDTPVNITLDEIYGESDIYETPKLDTSENMETLSEMEQLFLLSKGLNILYNAPQSDELALEFINTIATTCLREETTEQKNWMIASTSLWLRCKTEYSRTKTTERATLQLHSISDSFYEHNPPNRMEYFFGVGFPSTWNIKREIAKHMYYIGSFRTAFDIYKQLHLWEDAIQCLLISDRKNEARELVNQRIKILPTPKLYCYLGDIENDVEYYKTAWKLSGEKLSRAVRSLGARSFNDGKFEEAIEYLEKALHLNPMNEQTQFLLGCSYIKVANFRSALNPFSRVVSLNPENADSWANIASCHMNLNNMQSGKVAVLQAIKHNGARWQFWKMLLITSAMVKDVQSVCTAMKTLIDLGKKSEIDVWVFAFLVDSASGATGNVASTIDETLKYVTGSLTENADVWGLYAKHLSFKRDYVGALEAAFKQYRKVEEHILGTFTLKKDTDELQTEFDVSNVKKLTNSLSSMVMLLKRMTPPQRSEHRASVVETLKVVKGRIHSRTPQVNQRFSREVDLLIESAEVEDVIAVYDNA</sequence>
<evidence type="ECO:0000256" key="1">
    <source>
        <dbReference type="ARBA" id="ARBA00022737"/>
    </source>
</evidence>
<dbReference type="Proteomes" id="UP000244811">
    <property type="component" value="Chromosome 1"/>
</dbReference>
<dbReference type="Gene3D" id="1.25.40.10">
    <property type="entry name" value="Tetratricopeptide repeat domain"/>
    <property type="match status" value="1"/>
</dbReference>
<dbReference type="Pfam" id="PF13181">
    <property type="entry name" value="TPR_8"/>
    <property type="match status" value="1"/>
</dbReference>